<comment type="caution">
    <text evidence="1">The sequence shown here is derived from an EMBL/GenBank/DDBJ whole genome shotgun (WGS) entry which is preliminary data.</text>
</comment>
<evidence type="ECO:0000313" key="1">
    <source>
        <dbReference type="EMBL" id="GLV13332.1"/>
    </source>
</evidence>
<dbReference type="AlphaFoldDB" id="A0AA37U888"/>
<name>A0AA37U888_9BACL</name>
<proteinExistence type="predicted"/>
<evidence type="ECO:0000313" key="2">
    <source>
        <dbReference type="Proteomes" id="UP001157137"/>
    </source>
</evidence>
<gene>
    <name evidence="1" type="ORF">Heshes_10160</name>
</gene>
<protein>
    <submittedName>
        <fullName evidence="1">Uncharacterized protein</fullName>
    </submittedName>
</protein>
<dbReference type="Proteomes" id="UP001157137">
    <property type="component" value="Unassembled WGS sequence"/>
</dbReference>
<dbReference type="EMBL" id="BSRA01000004">
    <property type="protein sequence ID" value="GLV13332.1"/>
    <property type="molecule type" value="Genomic_DNA"/>
</dbReference>
<accession>A0AA37U888</accession>
<sequence>MRETNAEIWILGHWQRYHRNGFGRWWRYGIRRYDGFQYGGYKRN</sequence>
<reference evidence="1" key="1">
    <citation type="submission" date="2023-02" db="EMBL/GenBank/DDBJ databases">
        <title>Proposal of a novel subspecies: Alicyclobacillus hesperidum subspecies aegle.</title>
        <authorList>
            <person name="Goto K."/>
            <person name="Fujii T."/>
            <person name="Yasui K."/>
            <person name="Mochida K."/>
            <person name="Kato-Tanaka Y."/>
            <person name="Morohoshi S."/>
            <person name="An S.Y."/>
            <person name="Kasai H."/>
            <person name="Yokota A."/>
        </authorList>
    </citation>
    <scope>NUCLEOTIDE SEQUENCE</scope>
    <source>
        <strain evidence="1">DSM 12766</strain>
    </source>
</reference>
<organism evidence="1 2">
    <name type="scientific">Alicyclobacillus hesperidum</name>
    <dbReference type="NCBI Taxonomy" id="89784"/>
    <lineage>
        <taxon>Bacteria</taxon>
        <taxon>Bacillati</taxon>
        <taxon>Bacillota</taxon>
        <taxon>Bacilli</taxon>
        <taxon>Bacillales</taxon>
        <taxon>Alicyclobacillaceae</taxon>
        <taxon>Alicyclobacillus</taxon>
    </lineage>
</organism>